<comment type="caution">
    <text evidence="2">The sequence shown here is derived from an EMBL/GenBank/DDBJ whole genome shotgun (WGS) entry which is preliminary data.</text>
</comment>
<evidence type="ECO:0000313" key="2">
    <source>
        <dbReference type="EMBL" id="KUL35509.1"/>
    </source>
</evidence>
<proteinExistence type="predicted"/>
<accession>A0A0X3USE9</accession>
<evidence type="ECO:0000313" key="3">
    <source>
        <dbReference type="Proteomes" id="UP000053923"/>
    </source>
</evidence>
<name>A0A0X3USE9_9ACTN</name>
<dbReference type="PANTHER" id="PTHR34310">
    <property type="entry name" value="DUF427 DOMAIN PROTEIN (AFU_ORTHOLOGUE AFUA_3G02220)"/>
    <property type="match status" value="1"/>
</dbReference>
<protein>
    <recommendedName>
        <fullName evidence="1">DUF427 domain-containing protein</fullName>
    </recommendedName>
</protein>
<dbReference type="AlphaFoldDB" id="A0A0X3USE9"/>
<dbReference type="PANTHER" id="PTHR34310:SF5">
    <property type="entry name" value="DUF427 DOMAIN PROTEIN (AFU_ORTHOLOGUE AFUA_3G02220)"/>
    <property type="match status" value="1"/>
</dbReference>
<dbReference type="Pfam" id="PF04248">
    <property type="entry name" value="NTP_transf_9"/>
    <property type="match status" value="1"/>
</dbReference>
<dbReference type="InterPro" id="IPR038694">
    <property type="entry name" value="DUF427_sf"/>
</dbReference>
<feature type="domain" description="DUF427" evidence="1">
    <location>
        <begin position="3"/>
        <end position="88"/>
    </location>
</feature>
<reference evidence="3" key="1">
    <citation type="submission" date="2015-10" db="EMBL/GenBank/DDBJ databases">
        <authorList>
            <person name="Ju K.-S."/>
            <person name="Doroghazi J.R."/>
            <person name="Metcalf W.W."/>
        </authorList>
    </citation>
    <scope>NUCLEOTIDE SEQUENCE [LARGE SCALE GENOMIC DNA]</scope>
    <source>
        <strain evidence="3">NRRL 3151</strain>
    </source>
</reference>
<dbReference type="Gene3D" id="2.170.150.40">
    <property type="entry name" value="Domain of unknown function (DUF427)"/>
    <property type="match status" value="1"/>
</dbReference>
<dbReference type="InterPro" id="IPR007361">
    <property type="entry name" value="DUF427"/>
</dbReference>
<sequence length="103" mass="11642">MYRATWNGQVIAESADIFSVDGYHSFPPDSVRRQYLVPGSTLSTCQWKGRASDFTLAVDGRENRDAAWCYAEPLPAAEPIRGYIAFWRGVRVQRVRGGVTRRC</sequence>
<gene>
    <name evidence="2" type="ORF">ADL12_20125</name>
</gene>
<dbReference type="OrthoDB" id="285364at2"/>
<evidence type="ECO:0000259" key="1">
    <source>
        <dbReference type="Pfam" id="PF04248"/>
    </source>
</evidence>
<keyword evidence="3" id="KW-1185">Reference proteome</keyword>
<dbReference type="Proteomes" id="UP000053923">
    <property type="component" value="Unassembled WGS sequence"/>
</dbReference>
<dbReference type="EMBL" id="LLZG01000153">
    <property type="protein sequence ID" value="KUL35509.1"/>
    <property type="molecule type" value="Genomic_DNA"/>
</dbReference>
<organism evidence="2 3">
    <name type="scientific">Streptomyces regalis</name>
    <dbReference type="NCBI Taxonomy" id="68262"/>
    <lineage>
        <taxon>Bacteria</taxon>
        <taxon>Bacillati</taxon>
        <taxon>Actinomycetota</taxon>
        <taxon>Actinomycetes</taxon>
        <taxon>Kitasatosporales</taxon>
        <taxon>Streptomycetaceae</taxon>
        <taxon>Streptomyces</taxon>
    </lineage>
</organism>